<reference evidence="2" key="1">
    <citation type="submission" date="2020-03" db="EMBL/GenBank/DDBJ databases">
        <authorList>
            <person name="He L."/>
        </authorList>
    </citation>
    <scope>NUCLEOTIDE SEQUENCE</scope>
    <source>
        <strain evidence="2">CkLH20</strain>
    </source>
</reference>
<keyword evidence="1" id="KW-0472">Membrane</keyword>
<evidence type="ECO:0000313" key="3">
    <source>
        <dbReference type="Proteomes" id="UP000781932"/>
    </source>
</evidence>
<dbReference type="Proteomes" id="UP000781932">
    <property type="component" value="Unassembled WGS sequence"/>
</dbReference>
<dbReference type="Pfam" id="PF12716">
    <property type="entry name" value="Apq12"/>
    <property type="match status" value="1"/>
</dbReference>
<proteinExistence type="predicted"/>
<evidence type="ECO:0000256" key="1">
    <source>
        <dbReference type="SAM" id="Phobius"/>
    </source>
</evidence>
<dbReference type="InterPro" id="IPR024316">
    <property type="entry name" value="APQ12"/>
</dbReference>
<dbReference type="GeneID" id="62161675"/>
<reference evidence="2" key="2">
    <citation type="submission" date="2020-11" db="EMBL/GenBank/DDBJ databases">
        <title>Whole genome sequencing of Colletotrichum sp.</title>
        <authorList>
            <person name="Li H."/>
        </authorList>
    </citation>
    <scope>NUCLEOTIDE SEQUENCE</scope>
    <source>
        <strain evidence="2">CkLH20</strain>
    </source>
</reference>
<dbReference type="AlphaFoldDB" id="A0A9P6I7E6"/>
<dbReference type="RefSeq" id="XP_038745937.1">
    <property type="nucleotide sequence ID" value="XM_038888601.1"/>
</dbReference>
<dbReference type="EMBL" id="JAATWM020000017">
    <property type="protein sequence ID" value="KAF9876476.1"/>
    <property type="molecule type" value="Genomic_DNA"/>
</dbReference>
<accession>A0A9P6I7E6</accession>
<protein>
    <submittedName>
        <fullName evidence="2">Uncharacterized protein</fullName>
    </submittedName>
</protein>
<gene>
    <name evidence="2" type="ORF">CkaCkLH20_05884</name>
</gene>
<evidence type="ECO:0000313" key="2">
    <source>
        <dbReference type="EMBL" id="KAF9876476.1"/>
    </source>
</evidence>
<keyword evidence="1" id="KW-0812">Transmembrane</keyword>
<comment type="caution">
    <text evidence="2">The sequence shown here is derived from an EMBL/GenBank/DDBJ whole genome shotgun (WGS) entry which is preliminary data.</text>
</comment>
<keyword evidence="1" id="KW-1133">Transmembrane helix</keyword>
<organism evidence="2 3">
    <name type="scientific">Colletotrichum karsti</name>
    <dbReference type="NCBI Taxonomy" id="1095194"/>
    <lineage>
        <taxon>Eukaryota</taxon>
        <taxon>Fungi</taxon>
        <taxon>Dikarya</taxon>
        <taxon>Ascomycota</taxon>
        <taxon>Pezizomycotina</taxon>
        <taxon>Sordariomycetes</taxon>
        <taxon>Hypocreomycetidae</taxon>
        <taxon>Glomerellales</taxon>
        <taxon>Glomerellaceae</taxon>
        <taxon>Colletotrichum</taxon>
        <taxon>Colletotrichum boninense species complex</taxon>
    </lineage>
</organism>
<dbReference type="OrthoDB" id="3559694at2759"/>
<name>A0A9P6I7E6_9PEZI</name>
<sequence>MSKMADPSVANFVLRSFLPPEAVDFIHKNALHPSSPVQVARQHVVLAACRAFDALYPYVAPAVDATLAFLQDSPELVSFGILLALLAATVVVLNWIRRVVAFWTALVLRVAFWGAVVAVLAAVVQRGVWETARDAVVVGGKVVGFAAAVKDVWVSEYRRYEEETQVQGRRHR</sequence>
<feature type="transmembrane region" description="Helical" evidence="1">
    <location>
        <begin position="102"/>
        <end position="124"/>
    </location>
</feature>
<keyword evidence="3" id="KW-1185">Reference proteome</keyword>
<feature type="transmembrane region" description="Helical" evidence="1">
    <location>
        <begin position="76"/>
        <end position="96"/>
    </location>
</feature>